<evidence type="ECO:0000313" key="2">
    <source>
        <dbReference type="EMBL" id="QEA03770.1"/>
    </source>
</evidence>
<dbReference type="InterPro" id="IPR018389">
    <property type="entry name" value="DctP_fam"/>
</dbReference>
<dbReference type="EMBL" id="MN079076">
    <property type="protein sequence ID" value="QEA03770.1"/>
    <property type="molecule type" value="Genomic_DNA"/>
</dbReference>
<sequence length="348" mass="38728">MLRGILARALITGVATAGLLTASAAAAQQTIELKLSHYLPPSHGIHTDFIEPWARALEERTDGRVKVTIYPGNTAFGDITRQLDQVRAGVVDIAHGLSGLPRGRFPATSVIEMPFLVEDAGTASRVLWQLYQEGRFGDEYDGLKVLALHAHNAGLIHTTDTPVRKLEDLKGLRLRTPSPAVSAMLEYLGASPVGMPPSQVYENLQKGTLDGTLFTWDAVGAFRLNEVLQYHTDARAYTVSFYFVMSQRRFDSLPESVQNAIDELSGETLEARFGDWWDKWDRAGRKDAVARGHEIIPVSDAERARWRKQLQPMIQDRLETLQDNGVENAPAIYQRARELVREYSDSSS</sequence>
<dbReference type="GO" id="GO:0055085">
    <property type="term" value="P:transmembrane transport"/>
    <property type="evidence" value="ECO:0007669"/>
    <property type="project" value="InterPro"/>
</dbReference>
<dbReference type="NCBIfam" id="NF037995">
    <property type="entry name" value="TRAP_S1"/>
    <property type="match status" value="1"/>
</dbReference>
<dbReference type="CDD" id="cd13665">
    <property type="entry name" value="PBP2_TRAP_Dctp3_4"/>
    <property type="match status" value="1"/>
</dbReference>
<reference evidence="2" key="1">
    <citation type="submission" date="2019-06" db="EMBL/GenBank/DDBJ databases">
        <authorList>
            <person name="Murdoch R.W."/>
            <person name="Fathepure B."/>
        </authorList>
    </citation>
    <scope>NUCLEOTIDE SEQUENCE</scope>
</reference>
<organism evidence="2">
    <name type="scientific">uncultured organism</name>
    <dbReference type="NCBI Taxonomy" id="155900"/>
    <lineage>
        <taxon>unclassified sequences</taxon>
        <taxon>environmental samples</taxon>
    </lineage>
</organism>
<dbReference type="PANTHER" id="PTHR33376:SF15">
    <property type="entry name" value="BLL6794 PROTEIN"/>
    <property type="match status" value="1"/>
</dbReference>
<dbReference type="Pfam" id="PF03480">
    <property type="entry name" value="DctP"/>
    <property type="match status" value="1"/>
</dbReference>
<dbReference type="SUPFAM" id="SSF53850">
    <property type="entry name" value="Periplasmic binding protein-like II"/>
    <property type="match status" value="1"/>
</dbReference>
<name>A0A5B8R5F2_9ZZZZ</name>
<dbReference type="Gene3D" id="3.40.190.170">
    <property type="entry name" value="Bacterial extracellular solute-binding protein, family 7"/>
    <property type="match status" value="1"/>
</dbReference>
<proteinExistence type="predicted"/>
<accession>A0A5B8R5F2</accession>
<evidence type="ECO:0000256" key="1">
    <source>
        <dbReference type="ARBA" id="ARBA00022729"/>
    </source>
</evidence>
<dbReference type="InterPro" id="IPR038404">
    <property type="entry name" value="TRAP_DctP_sf"/>
</dbReference>
<dbReference type="PANTHER" id="PTHR33376">
    <property type="match status" value="1"/>
</dbReference>
<gene>
    <name evidence="2" type="ORF">KBTEX_00070</name>
</gene>
<keyword evidence="1" id="KW-0732">Signal</keyword>
<dbReference type="AlphaFoldDB" id="A0A5B8R5F2"/>
<protein>
    <submittedName>
        <fullName evidence="2">Solute-binding protein</fullName>
    </submittedName>
</protein>